<keyword evidence="8" id="KW-1185">Reference proteome</keyword>
<dbReference type="SMART" id="SM00283">
    <property type="entry name" value="MA"/>
    <property type="match status" value="1"/>
</dbReference>
<dbReference type="PROSITE" id="PS50885">
    <property type="entry name" value="HAMP"/>
    <property type="match status" value="1"/>
</dbReference>
<keyword evidence="4" id="KW-0812">Transmembrane</keyword>
<evidence type="ECO:0000313" key="7">
    <source>
        <dbReference type="EMBL" id="BDU51559.1"/>
    </source>
</evidence>
<evidence type="ECO:0000256" key="4">
    <source>
        <dbReference type="SAM" id="Phobius"/>
    </source>
</evidence>
<sequence length="650" mass="73152">MKLKWKIMLPIVLILTVQYSVLIFKDISINREKNKSIIKKIGDIKSEAFFSYLNKSLAKGEMFIDFVLSNKETKKAFAERDRDKLEEINYKLYNKFKKNADIAQFQFHLPSSVSFLRLHNLNKYGDDLSSFRKTVVEANKKKQLEKGIEVGVAGIGIRYVKPVFYNGNSIGTVEYGGKLGDKLLKEFIEETDKKIKEYGLNVSIIAKNLKGEYSVIASNFEDEIAINPNEILSKFTNSSDGYYFSNGRDAFFYEKLKDFSGAVVGYVKFKYDISNILKKGRADTRFSIVIIIVTLISIIVFLLLFIKIVIEKRLNLLVEFIKQVEKGDFRDKNRIKGKDEIGKMSDSINIFIKKLQKIIIDVKSYSGRVSNGIEEFNDTMRQISNSTEEVSESSTTTAASIEELSSTTIEIHQNIERLLKNTENTLQLAKNGGDAVDLTIDEINKIKKLVEVGTEDVKELGNKTNEIGEIVVVIKEIAAQTNLLALNAAIEAARAGEAGKGFEVVAEEVRKLAEKTTEYTKEINNSIKEIQDETNGVITKMEEVNIEVETGVETSNNTGKALEEIVIHTVEVRDMVNSIVNSTREQSIASEDIAKQTEAVAQNSELNGQAIENSSESIGEIAEIAEELNQMVRKFKVNNDENEMGIKKIE</sequence>
<dbReference type="PANTHER" id="PTHR32089:SF112">
    <property type="entry name" value="LYSOZYME-LIKE PROTEIN-RELATED"/>
    <property type="match status" value="1"/>
</dbReference>
<dbReference type="Pfam" id="PF00015">
    <property type="entry name" value="MCPsignal"/>
    <property type="match status" value="1"/>
</dbReference>
<organism evidence="7 8">
    <name type="scientific">Haliovirga abyssi</name>
    <dbReference type="NCBI Taxonomy" id="2996794"/>
    <lineage>
        <taxon>Bacteria</taxon>
        <taxon>Fusobacteriati</taxon>
        <taxon>Fusobacteriota</taxon>
        <taxon>Fusobacteriia</taxon>
        <taxon>Fusobacteriales</taxon>
        <taxon>Haliovirgaceae</taxon>
        <taxon>Haliovirga</taxon>
    </lineage>
</organism>
<evidence type="ECO:0000256" key="2">
    <source>
        <dbReference type="ARBA" id="ARBA00029447"/>
    </source>
</evidence>
<dbReference type="GO" id="GO:0016020">
    <property type="term" value="C:membrane"/>
    <property type="evidence" value="ECO:0007669"/>
    <property type="project" value="InterPro"/>
</dbReference>
<evidence type="ECO:0000313" key="8">
    <source>
        <dbReference type="Proteomes" id="UP001321582"/>
    </source>
</evidence>
<accession>A0AAU9D6D9</accession>
<dbReference type="Proteomes" id="UP001321582">
    <property type="component" value="Plasmid pHIC"/>
</dbReference>
<proteinExistence type="inferred from homology"/>
<dbReference type="PANTHER" id="PTHR32089">
    <property type="entry name" value="METHYL-ACCEPTING CHEMOTAXIS PROTEIN MCPB"/>
    <property type="match status" value="1"/>
</dbReference>
<name>A0AAU9D6D9_9FUSO</name>
<dbReference type="FunFam" id="1.10.287.950:FF:000001">
    <property type="entry name" value="Methyl-accepting chemotaxis sensory transducer"/>
    <property type="match status" value="1"/>
</dbReference>
<dbReference type="PROSITE" id="PS50111">
    <property type="entry name" value="CHEMOTAXIS_TRANSDUC_2"/>
    <property type="match status" value="1"/>
</dbReference>
<dbReference type="InterPro" id="IPR029150">
    <property type="entry name" value="dCache_3"/>
</dbReference>
<evidence type="ECO:0000256" key="3">
    <source>
        <dbReference type="PROSITE-ProRule" id="PRU00284"/>
    </source>
</evidence>
<feature type="transmembrane region" description="Helical" evidence="4">
    <location>
        <begin position="286"/>
        <end position="310"/>
    </location>
</feature>
<protein>
    <submittedName>
        <fullName evidence="7">Methyl-accepting chemotaxis protein</fullName>
    </submittedName>
</protein>
<keyword evidence="1 3" id="KW-0807">Transducer</keyword>
<keyword evidence="4" id="KW-0472">Membrane</keyword>
<feature type="domain" description="HAMP" evidence="6">
    <location>
        <begin position="308"/>
        <end position="360"/>
    </location>
</feature>
<dbReference type="RefSeq" id="WP_307905641.1">
    <property type="nucleotide sequence ID" value="NZ_AP027060.1"/>
</dbReference>
<feature type="domain" description="Methyl-accepting transducer" evidence="5">
    <location>
        <begin position="365"/>
        <end position="601"/>
    </location>
</feature>
<reference evidence="7 8" key="1">
    <citation type="submission" date="2022-11" db="EMBL/GenBank/DDBJ databases">
        <title>Haliovirga abyssi gen. nov., sp. nov., a mesophilic fermentative bacterium isolated from the Iheya North hydrothermal field and the proposal of Haliovirgaceae fam. nov.</title>
        <authorList>
            <person name="Miyazaki U."/>
            <person name="Tame A."/>
            <person name="Miyazaki J."/>
            <person name="Takai K."/>
            <person name="Sawayama S."/>
            <person name="Kitajima M."/>
            <person name="Okamoto A."/>
            <person name="Nakagawa S."/>
        </authorList>
    </citation>
    <scope>NUCLEOTIDE SEQUENCE [LARGE SCALE GENOMIC DNA]</scope>
    <source>
        <strain evidence="7 8">IC12</strain>
        <plasmid evidence="7 8">pHIC</plasmid>
    </source>
</reference>
<dbReference type="InterPro" id="IPR029151">
    <property type="entry name" value="Sensor-like_sf"/>
</dbReference>
<geneLocation type="plasmid" evidence="7 8">
    <name>pHIC</name>
</geneLocation>
<dbReference type="EMBL" id="AP027060">
    <property type="protein sequence ID" value="BDU51559.1"/>
    <property type="molecule type" value="Genomic_DNA"/>
</dbReference>
<dbReference type="GO" id="GO:0006935">
    <property type="term" value="P:chemotaxis"/>
    <property type="evidence" value="ECO:0007669"/>
    <property type="project" value="UniProtKB-ARBA"/>
</dbReference>
<dbReference type="InterPro" id="IPR003660">
    <property type="entry name" value="HAMP_dom"/>
</dbReference>
<dbReference type="KEGG" id="haby:HLVA_21280"/>
<comment type="similarity">
    <text evidence="2">Belongs to the methyl-accepting chemotaxis (MCP) protein family.</text>
</comment>
<dbReference type="InterPro" id="IPR004089">
    <property type="entry name" value="MCPsignal_dom"/>
</dbReference>
<dbReference type="Gene3D" id="1.10.287.950">
    <property type="entry name" value="Methyl-accepting chemotaxis protein"/>
    <property type="match status" value="1"/>
</dbReference>
<feature type="transmembrane region" description="Helical" evidence="4">
    <location>
        <begin position="6"/>
        <end position="24"/>
    </location>
</feature>
<dbReference type="GO" id="GO:0007165">
    <property type="term" value="P:signal transduction"/>
    <property type="evidence" value="ECO:0007669"/>
    <property type="project" value="UniProtKB-KW"/>
</dbReference>
<dbReference type="CDD" id="cd11386">
    <property type="entry name" value="MCP_signal"/>
    <property type="match status" value="1"/>
</dbReference>
<evidence type="ECO:0000259" key="6">
    <source>
        <dbReference type="PROSITE" id="PS50885"/>
    </source>
</evidence>
<dbReference type="Pfam" id="PF00672">
    <property type="entry name" value="HAMP"/>
    <property type="match status" value="1"/>
</dbReference>
<keyword evidence="4" id="KW-1133">Transmembrane helix</keyword>
<gene>
    <name evidence="7" type="ORF">HLVA_21280</name>
</gene>
<keyword evidence="7" id="KW-0614">Plasmid</keyword>
<dbReference type="CDD" id="cd06225">
    <property type="entry name" value="HAMP"/>
    <property type="match status" value="1"/>
</dbReference>
<dbReference type="SUPFAM" id="SSF58104">
    <property type="entry name" value="Methyl-accepting chemotaxis protein (MCP) signaling domain"/>
    <property type="match status" value="1"/>
</dbReference>
<evidence type="ECO:0000256" key="1">
    <source>
        <dbReference type="ARBA" id="ARBA00023224"/>
    </source>
</evidence>
<dbReference type="SUPFAM" id="SSF103190">
    <property type="entry name" value="Sensory domain-like"/>
    <property type="match status" value="1"/>
</dbReference>
<dbReference type="Pfam" id="PF14827">
    <property type="entry name" value="dCache_3"/>
    <property type="match status" value="1"/>
</dbReference>
<evidence type="ECO:0000259" key="5">
    <source>
        <dbReference type="PROSITE" id="PS50111"/>
    </source>
</evidence>
<dbReference type="AlphaFoldDB" id="A0AAU9D6D9"/>